<comment type="caution">
    <text evidence="3">The sequence shown here is derived from an EMBL/GenBank/DDBJ whole genome shotgun (WGS) entry which is preliminary data.</text>
</comment>
<organism evidence="3 4">
    <name type="scientific">Microbulbifer flavimaris</name>
    <dbReference type="NCBI Taxonomy" id="1781068"/>
    <lineage>
        <taxon>Bacteria</taxon>
        <taxon>Pseudomonadati</taxon>
        <taxon>Pseudomonadota</taxon>
        <taxon>Gammaproteobacteria</taxon>
        <taxon>Cellvibrionales</taxon>
        <taxon>Microbulbiferaceae</taxon>
        <taxon>Microbulbifer</taxon>
    </lineage>
</organism>
<sequence length="303" mass="33554">MQPLLDICICTCHRPEQLRRALESLSNTELPDGVRVSVTVVDNDPAQSARPLVEGLQPDFPLPIHYAAEPRRGIPFARNRCLDEAQSKGADYLVFIDDDEWVAGDWLQKLFGFAQDAGGNTVVCGSVISLLPASAPDYYTMFFSRKRRRTGERLPYCATNNVLIPLAEVRRLQLRFDEGRPFAGGEDVMFFTAAALQGVSILHCAEAVVYEDIPECRATLRWLSRRKYSVGITLAQQKLLAGRGRIDVFASALLQLVTASLTCVLSVAASRQRSRAWLRACRSAGMACGVLGAESQFYRRAHS</sequence>
<dbReference type="SUPFAM" id="SSF53448">
    <property type="entry name" value="Nucleotide-diphospho-sugar transferases"/>
    <property type="match status" value="1"/>
</dbReference>
<dbReference type="CDD" id="cd00761">
    <property type="entry name" value="Glyco_tranf_GTA_type"/>
    <property type="match status" value="1"/>
</dbReference>
<feature type="transmembrane region" description="Helical" evidence="1">
    <location>
        <begin position="248"/>
        <end position="269"/>
    </location>
</feature>
<evidence type="ECO:0000259" key="2">
    <source>
        <dbReference type="Pfam" id="PF00535"/>
    </source>
</evidence>
<evidence type="ECO:0000313" key="3">
    <source>
        <dbReference type="EMBL" id="PCO05796.1"/>
    </source>
</evidence>
<dbReference type="InterPro" id="IPR050834">
    <property type="entry name" value="Glycosyltransf_2"/>
</dbReference>
<dbReference type="PANTHER" id="PTHR43685:SF11">
    <property type="entry name" value="GLYCOSYLTRANSFERASE TAGX-RELATED"/>
    <property type="match status" value="1"/>
</dbReference>
<dbReference type="Gene3D" id="3.90.550.10">
    <property type="entry name" value="Spore Coat Polysaccharide Biosynthesis Protein SpsA, Chain A"/>
    <property type="match status" value="1"/>
</dbReference>
<proteinExistence type="predicted"/>
<reference evidence="3" key="1">
    <citation type="submission" date="2017-08" db="EMBL/GenBank/DDBJ databases">
        <title>Microbulbifer marisrubri sp. nov., a halophilic alphaproteobacterium isolated from marine sediment of the Yellow Sea, China.</title>
        <authorList>
            <person name="Zhang G."/>
            <person name="Xiong Q."/>
        </authorList>
    </citation>
    <scope>NUCLEOTIDE SEQUENCE [LARGE SCALE GENOMIC DNA]</scope>
    <source>
        <strain evidence="3">WRN-8</strain>
    </source>
</reference>
<accession>A0ABX4I101</accession>
<keyword evidence="1" id="KW-1133">Transmembrane helix</keyword>
<keyword evidence="4" id="KW-1185">Reference proteome</keyword>
<gene>
    <name evidence="3" type="ORF">AWR36_007255</name>
</gene>
<dbReference type="InterPro" id="IPR001173">
    <property type="entry name" value="Glyco_trans_2-like"/>
</dbReference>
<dbReference type="RefSeq" id="WP_067083178.1">
    <property type="nucleotide sequence ID" value="NZ_LRFG02000002.1"/>
</dbReference>
<dbReference type="InterPro" id="IPR029044">
    <property type="entry name" value="Nucleotide-diphossugar_trans"/>
</dbReference>
<dbReference type="EMBL" id="LRFG02000002">
    <property type="protein sequence ID" value="PCO05796.1"/>
    <property type="molecule type" value="Genomic_DNA"/>
</dbReference>
<protein>
    <submittedName>
        <fullName evidence="3">Glycosyltransferase family 2 protein</fullName>
    </submittedName>
</protein>
<keyword evidence="1" id="KW-0812">Transmembrane</keyword>
<evidence type="ECO:0000313" key="4">
    <source>
        <dbReference type="Proteomes" id="UP000218427"/>
    </source>
</evidence>
<evidence type="ECO:0000256" key="1">
    <source>
        <dbReference type="SAM" id="Phobius"/>
    </source>
</evidence>
<dbReference type="Proteomes" id="UP000218427">
    <property type="component" value="Unassembled WGS sequence"/>
</dbReference>
<feature type="domain" description="Glycosyltransferase 2-like" evidence="2">
    <location>
        <begin position="7"/>
        <end position="138"/>
    </location>
</feature>
<keyword evidence="1" id="KW-0472">Membrane</keyword>
<name>A0ABX4I101_9GAMM</name>
<dbReference type="Pfam" id="PF00535">
    <property type="entry name" value="Glycos_transf_2"/>
    <property type="match status" value="1"/>
</dbReference>
<dbReference type="PANTHER" id="PTHR43685">
    <property type="entry name" value="GLYCOSYLTRANSFERASE"/>
    <property type="match status" value="1"/>
</dbReference>